<dbReference type="EMBL" id="JBICBT010000362">
    <property type="protein sequence ID" value="KAL3116033.1"/>
    <property type="molecule type" value="Genomic_DNA"/>
</dbReference>
<evidence type="ECO:0000256" key="1">
    <source>
        <dbReference type="ARBA" id="ARBA00038097"/>
    </source>
</evidence>
<evidence type="ECO:0000313" key="4">
    <source>
        <dbReference type="EMBL" id="KAL3116033.1"/>
    </source>
</evidence>
<reference evidence="4 5" key="1">
    <citation type="submission" date="2024-10" db="EMBL/GenBank/DDBJ databases">
        <authorList>
            <person name="Kim D."/>
        </authorList>
    </citation>
    <scope>NUCLEOTIDE SEQUENCE [LARGE SCALE GENOMIC DNA]</scope>
    <source>
        <strain evidence="4">BH-2024</strain>
    </source>
</reference>
<dbReference type="SUPFAM" id="SSF53474">
    <property type="entry name" value="alpha/beta-Hydrolases"/>
    <property type="match status" value="1"/>
</dbReference>
<evidence type="ECO:0000259" key="3">
    <source>
        <dbReference type="Pfam" id="PF00561"/>
    </source>
</evidence>
<comment type="caution">
    <text evidence="4">The sequence shown here is derived from an EMBL/GenBank/DDBJ whole genome shotgun (WGS) entry which is preliminary data.</text>
</comment>
<dbReference type="Gene3D" id="3.40.50.1820">
    <property type="entry name" value="alpha/beta hydrolase"/>
    <property type="match status" value="1"/>
</dbReference>
<proteinExistence type="inferred from homology"/>
<gene>
    <name evidence="4" type="ORF">niasHT_007333</name>
</gene>
<evidence type="ECO:0000313" key="5">
    <source>
        <dbReference type="Proteomes" id="UP001620626"/>
    </source>
</evidence>
<feature type="region of interest" description="Disordered" evidence="2">
    <location>
        <begin position="410"/>
        <end position="435"/>
    </location>
</feature>
<dbReference type="AlphaFoldDB" id="A0ABD2LLC5"/>
<organism evidence="4 5">
    <name type="scientific">Heterodera trifolii</name>
    <dbReference type="NCBI Taxonomy" id="157864"/>
    <lineage>
        <taxon>Eukaryota</taxon>
        <taxon>Metazoa</taxon>
        <taxon>Ecdysozoa</taxon>
        <taxon>Nematoda</taxon>
        <taxon>Chromadorea</taxon>
        <taxon>Rhabditida</taxon>
        <taxon>Tylenchina</taxon>
        <taxon>Tylenchomorpha</taxon>
        <taxon>Tylenchoidea</taxon>
        <taxon>Heteroderidae</taxon>
        <taxon>Heteroderinae</taxon>
        <taxon>Heterodera</taxon>
    </lineage>
</organism>
<dbReference type="PANTHER" id="PTHR42886">
    <property type="entry name" value="RE40534P-RELATED"/>
    <property type="match status" value="1"/>
</dbReference>
<evidence type="ECO:0000256" key="2">
    <source>
        <dbReference type="SAM" id="MobiDB-lite"/>
    </source>
</evidence>
<dbReference type="Pfam" id="PF00561">
    <property type="entry name" value="Abhydrolase_1"/>
    <property type="match status" value="1"/>
</dbReference>
<dbReference type="PRINTS" id="PR00111">
    <property type="entry name" value="ABHYDROLASE"/>
</dbReference>
<dbReference type="PANTHER" id="PTHR42886:SF29">
    <property type="entry name" value="PUMMELIG, ISOFORM A"/>
    <property type="match status" value="1"/>
</dbReference>
<feature type="domain" description="AB hydrolase-1" evidence="3">
    <location>
        <begin position="104"/>
        <end position="356"/>
    </location>
</feature>
<sequence>MVASNSGSIGSAAEEKKQEPPAMVVNQALEQEARLIVGQEGDGILSWFRWGQSSLVRLADAERRLLNRVRTHISTKSITVRLWNSSVHTLTIKPSADHPQSPCPFVLLHGFAAGVGVWAASLDDLCRKRTVHAFDILGFGRSSRPQFSNDPTLAELEFVQSIEDWRSAMGIDQMIMVGHSFGGYLASSYALEHPSRVRHLVLVDPWGFPERPQIEQLHIPIWMRVFGRLLSLFNPLATLRAAGPFGARLVKKLRSDLGIRYAHQDPDAIYEYIYQCNALEPTGEIAFGTMSKNFGWAKRPMINRFGGISPSVPVTFIWGGKSWMDPGPAYEIQDRRQEAYVDVQIVTRAGHHVYADAPADFCRLLAHVSDMVDGDSDLAGSAEMEEARDRMADTLPSMAPQKMAWLMQQSTTAAEAAKEEEEENEHVQMGGGTAN</sequence>
<comment type="similarity">
    <text evidence="1">Belongs to the peptidase S33 family. ABHD4/ABHD5 subfamily.</text>
</comment>
<keyword evidence="5" id="KW-1185">Reference proteome</keyword>
<dbReference type="Proteomes" id="UP001620626">
    <property type="component" value="Unassembled WGS sequence"/>
</dbReference>
<dbReference type="InterPro" id="IPR000073">
    <property type="entry name" value="AB_hydrolase_1"/>
</dbReference>
<protein>
    <recommendedName>
        <fullName evidence="3">AB hydrolase-1 domain-containing protein</fullName>
    </recommendedName>
</protein>
<name>A0ABD2LLC5_9BILA</name>
<accession>A0ABD2LLC5</accession>
<dbReference type="InterPro" id="IPR029058">
    <property type="entry name" value="AB_hydrolase_fold"/>
</dbReference>
<feature type="region of interest" description="Disordered" evidence="2">
    <location>
        <begin position="1"/>
        <end position="21"/>
    </location>
</feature>